<feature type="domain" description="Mon2 C-terminal" evidence="6">
    <location>
        <begin position="1001"/>
        <end position="1165"/>
    </location>
</feature>
<evidence type="ECO:0000259" key="6">
    <source>
        <dbReference type="Pfam" id="PF16206"/>
    </source>
</evidence>
<organism evidence="8 9">
    <name type="scientific">Pristionchus pacificus</name>
    <name type="common">Parasitic nematode worm</name>
    <dbReference type="NCBI Taxonomy" id="54126"/>
    <lineage>
        <taxon>Eukaryota</taxon>
        <taxon>Metazoa</taxon>
        <taxon>Ecdysozoa</taxon>
        <taxon>Nematoda</taxon>
        <taxon>Chromadorea</taxon>
        <taxon>Rhabditida</taxon>
        <taxon>Rhabditina</taxon>
        <taxon>Diplogasteromorpha</taxon>
        <taxon>Diplogasteroidea</taxon>
        <taxon>Neodiplogasteridae</taxon>
        <taxon>Pristionchus</taxon>
    </lineage>
</organism>
<dbReference type="SUPFAM" id="SSF48371">
    <property type="entry name" value="ARM repeat"/>
    <property type="match status" value="2"/>
</dbReference>
<reference evidence="8" key="2">
    <citation type="submission" date="2022-06" db="UniProtKB">
        <authorList>
            <consortium name="EnsemblMetazoa"/>
        </authorList>
    </citation>
    <scope>IDENTIFICATION</scope>
    <source>
        <strain evidence="8">PS312</strain>
    </source>
</reference>
<accession>A0A8R1YAA6</accession>
<dbReference type="InterPro" id="IPR032691">
    <property type="entry name" value="Mon2/Sec7/BIG1-like_HUS"/>
</dbReference>
<comment type="similarity">
    <text evidence="1">Belongs to the MON2 family.</text>
</comment>
<dbReference type="Pfam" id="PF16213">
    <property type="entry name" value="DCB"/>
    <property type="match status" value="1"/>
</dbReference>
<evidence type="ECO:0008006" key="10">
    <source>
        <dbReference type="Google" id="ProtNLM"/>
    </source>
</evidence>
<evidence type="ECO:0000313" key="8">
    <source>
        <dbReference type="EnsemblMetazoa" id="PPA07277.1"/>
    </source>
</evidence>
<evidence type="ECO:0000256" key="2">
    <source>
        <dbReference type="ARBA" id="ARBA00022448"/>
    </source>
</evidence>
<dbReference type="Proteomes" id="UP000005239">
    <property type="component" value="Unassembled WGS sequence"/>
</dbReference>
<protein>
    <recommendedName>
        <fullName evidence="10">Protein MON2 homolog</fullName>
    </recommendedName>
</protein>
<feature type="domain" description="Mon2/Sec7/BIG1-like dimerisation and cyclophilin-binding" evidence="7">
    <location>
        <begin position="5"/>
        <end position="181"/>
    </location>
</feature>
<dbReference type="GO" id="GO:0015031">
    <property type="term" value="P:protein transport"/>
    <property type="evidence" value="ECO:0007669"/>
    <property type="project" value="UniProtKB-KW"/>
</dbReference>
<reference evidence="9" key="1">
    <citation type="journal article" date="2008" name="Nat. Genet.">
        <title>The Pristionchus pacificus genome provides a unique perspective on nematode lifestyle and parasitism.</title>
        <authorList>
            <person name="Dieterich C."/>
            <person name="Clifton S.W."/>
            <person name="Schuster L.N."/>
            <person name="Chinwalla A."/>
            <person name="Delehaunty K."/>
            <person name="Dinkelacker I."/>
            <person name="Fulton L."/>
            <person name="Fulton R."/>
            <person name="Godfrey J."/>
            <person name="Minx P."/>
            <person name="Mitreva M."/>
            <person name="Roeseler W."/>
            <person name="Tian H."/>
            <person name="Witte H."/>
            <person name="Yang S.P."/>
            <person name="Wilson R.K."/>
            <person name="Sommer R.J."/>
        </authorList>
    </citation>
    <scope>NUCLEOTIDE SEQUENCE [LARGE SCALE GENOMIC DNA]</scope>
    <source>
        <strain evidence="9">PS312</strain>
    </source>
</reference>
<evidence type="ECO:0000256" key="4">
    <source>
        <dbReference type="SAM" id="MobiDB-lite"/>
    </source>
</evidence>
<proteinExistence type="inferred from homology"/>
<feature type="region of interest" description="Disordered" evidence="4">
    <location>
        <begin position="709"/>
        <end position="736"/>
    </location>
</feature>
<keyword evidence="3" id="KW-0653">Protein transport</keyword>
<dbReference type="EnsemblMetazoa" id="PPA07277.1">
    <property type="protein sequence ID" value="PPA07277.1"/>
    <property type="gene ID" value="WBGene00096831"/>
</dbReference>
<dbReference type="GO" id="GO:0005085">
    <property type="term" value="F:guanyl-nucleotide exchange factor activity"/>
    <property type="evidence" value="ECO:0000318"/>
    <property type="project" value="GO_Central"/>
</dbReference>
<keyword evidence="9" id="KW-1185">Reference proteome</keyword>
<dbReference type="InterPro" id="IPR032629">
    <property type="entry name" value="DCB_dom"/>
</dbReference>
<dbReference type="Pfam" id="PF12783">
    <property type="entry name" value="Sec7-like_HUS"/>
    <property type="match status" value="1"/>
</dbReference>
<dbReference type="InterPro" id="IPR016024">
    <property type="entry name" value="ARM-type_fold"/>
</dbReference>
<feature type="domain" description="Mon2 C-terminal" evidence="6">
    <location>
        <begin position="943"/>
        <end position="991"/>
    </location>
</feature>
<dbReference type="Pfam" id="PF16206">
    <property type="entry name" value="Mon2_C"/>
    <property type="match status" value="3"/>
</dbReference>
<evidence type="ECO:0000259" key="7">
    <source>
        <dbReference type="Pfam" id="PF16213"/>
    </source>
</evidence>
<evidence type="ECO:0000259" key="5">
    <source>
        <dbReference type="Pfam" id="PF12783"/>
    </source>
</evidence>
<feature type="domain" description="Mon2 C-terminal" evidence="6">
    <location>
        <begin position="1216"/>
        <end position="1642"/>
    </location>
</feature>
<dbReference type="PANTHER" id="PTHR10663">
    <property type="entry name" value="GUANYL-NUCLEOTIDE EXCHANGE FACTOR"/>
    <property type="match status" value="1"/>
</dbReference>
<evidence type="ECO:0000256" key="3">
    <source>
        <dbReference type="ARBA" id="ARBA00022927"/>
    </source>
</evidence>
<sequence length="1655" mass="181201">MQTDTKRIIDAVLQDLRALSTEAKKKHNHVKEAAESCVVKVRNISSASADAVLLQNLRSASSELVHPLVVACSTKNARLVQIALSAIQKLVQHRILDEKSAGTIVSELWSLVESECEELRVVQTLTLIVSIELVVGGHVLAKCIVMCFRLRFAKDPTVINAASAAVRQIVASVFERVVQEDGMKSSSFSVAVESTTGTDLLSRVPPPTLRPCAADAYMLFKDLCLLVDGEPPVWLSGLQEMSRTLGLELIETLLHSFPSVFFKHDEFTRLLREIVCPLVIRLFSPNIKNTNLSSLTSTALAQARAIANSTGSADRTNFPLAMRLVRLIVILVNIYHQKLVTECEIFLSQLIRFLDAERTNWQRGIALEALHRILIHPSVCIWLCANYDARSSNAVLRNMLNGVTIFLRQSFKRTHLSSGGDDESETGQSVGLAGFYVNGVWIPFIDELTAKKSFILLESMEKLEPSILPDGYSVSRAFRIVVDASQALMVAYDELTHKKGSALEAAAPSAEGDGETTRKDVQLEVSLLHAMQPPLVSAIVIMLDTSTDETMSESLLTALSTLTLISCRLNIPSARHTHLYALSSASLPSCSGGYVARCMGVPIPEELSIDLDKSVAGSAAAAADHLVYHQVVATGVPLPCSFTPPVLLNQQMILTTKNVQAARVLLTCAETNVPSWGESWEVVMAACAHIAWLLAMRPSLNGGGTFVGRRNDEEVMPSSSNGTSGGGAASGGQSGSVGNTNMVTTAAASTDIPVIAEKLDKIVECTKDLDEVGLHHVIAALCRLSSDALIVSANGRDPSFFGISKLLHVGMANIERFHVIWKPLTAHLIDICSHSHLALRDWAALSLTTLIKAALKTKTTMEEEARQQMVLGPLSALSLIAIPDVRKRQIECLMSILQTHGALFKHSQWATLVKVLADVVQKDQGFTASLINHAYTALRLIVTDFIQVLPVDCVEQLVETDALFGRQQADQNIALSALTQLWTISDFVFRRLPKMGPDAAEKIWLVLYTCLSELCVDSRPAVRKSACQTLLQTVAAHGHALRVPTWSHMVWKIIMPMLDKVKTMTKNASKVREESDLLVHHSRDTQAKQWTETAMQTMQGVVKIYNAQRIGLLKLDDFGLAWSQLLQYLEWGTEEENAELSLACLKCFHELLLGKSGAQTLEINTTAKGVGTPREDACKSDDFVPPLTPDLWLVSWYSWERLAKGLVKERDAPTGKETVYLPGPSHLTTLLHIFPSLFDRVKKALKVEEMGEGGIPLLLEKVVLCSTPSEYSPFVQPSASSSLTPTQEAAIDCMKTIYADECQESSILSPALPSLIRLLLKFASLAVRPSQVKMRIAGKDFGDWARAAVLPFAECAMRMGVEYYAASAAAAAIVRERIVVDVVASLSSPLSLKYECLSESSWKLSANCFISTLKTALPLARNNPDHYISLWKEVADTLNNFLFTKNINVRLSPDERRRDEFIDCQMIDLLRTEILPYSASLPTVFITQVISILNKGSICHMDSTDVLASDSFTERHDLSRACFDALLSMTRETQGGRGLGKAAIVSLVDRCRGVLTAFSGDAKSGGEMRLPRTRVMEVISALNAVNALIERMSLRSDAASSDLYSQLVVLHPSLVDLIPTSHADPEIEKSLIITLKSYQTLLLLKSLPQNVNVSQ</sequence>
<dbReference type="InterPro" id="IPR032817">
    <property type="entry name" value="Mon2_C"/>
</dbReference>
<evidence type="ECO:0000313" key="9">
    <source>
        <dbReference type="Proteomes" id="UP000005239"/>
    </source>
</evidence>
<evidence type="ECO:0000256" key="1">
    <source>
        <dbReference type="ARBA" id="ARBA00008144"/>
    </source>
</evidence>
<keyword evidence="2" id="KW-0813">Transport</keyword>
<gene>
    <name evidence="8" type="primary">WBGene00096831</name>
</gene>
<dbReference type="PANTHER" id="PTHR10663:SF333">
    <property type="entry name" value="PROTEIN MON2 HOMOLOG"/>
    <property type="match status" value="1"/>
</dbReference>
<feature type="domain" description="Mon2/Sec7/BIG1-like HUS" evidence="5">
    <location>
        <begin position="213"/>
        <end position="392"/>
    </location>
</feature>
<feature type="compositionally biased region" description="Gly residues" evidence="4">
    <location>
        <begin position="723"/>
        <end position="735"/>
    </location>
</feature>
<name>A0A8R1YAA6_PRIPA</name>